<feature type="transmembrane region" description="Helical" evidence="7">
    <location>
        <begin position="83"/>
        <end position="105"/>
    </location>
</feature>
<dbReference type="InterPro" id="IPR003362">
    <property type="entry name" value="Bact_transf"/>
</dbReference>
<protein>
    <submittedName>
        <fullName evidence="9">Exopolysaccharide biosynthesis polyprenyl glycosylphosphotransferase</fullName>
    </submittedName>
</protein>
<dbReference type="GO" id="GO:0016780">
    <property type="term" value="F:phosphotransferase activity, for other substituted phosphate groups"/>
    <property type="evidence" value="ECO:0007669"/>
    <property type="project" value="TreeGrafter"/>
</dbReference>
<feature type="transmembrane region" description="Helical" evidence="7">
    <location>
        <begin position="52"/>
        <end position="71"/>
    </location>
</feature>
<evidence type="ECO:0000256" key="1">
    <source>
        <dbReference type="ARBA" id="ARBA00004141"/>
    </source>
</evidence>
<evidence type="ECO:0000256" key="4">
    <source>
        <dbReference type="ARBA" id="ARBA00022692"/>
    </source>
</evidence>
<evidence type="ECO:0000256" key="2">
    <source>
        <dbReference type="ARBA" id="ARBA00006464"/>
    </source>
</evidence>
<dbReference type="Pfam" id="PF02397">
    <property type="entry name" value="Bac_transf"/>
    <property type="match status" value="1"/>
</dbReference>
<feature type="domain" description="Bacterial sugar transferase" evidence="8">
    <location>
        <begin position="275"/>
        <end position="456"/>
    </location>
</feature>
<feature type="transmembrane region" description="Helical" evidence="7">
    <location>
        <begin position="279"/>
        <end position="303"/>
    </location>
</feature>
<evidence type="ECO:0000259" key="8">
    <source>
        <dbReference type="Pfam" id="PF02397"/>
    </source>
</evidence>
<keyword evidence="3 9" id="KW-0808">Transferase</keyword>
<sequence length="461" mass="54719">MIPKTKLYFSERIVLLRIMDIFFMFIGFAICNLYLNFKYINILETTISKNRLVLMVYFLVIAQVFEMYNLAASASRFKTTRNLFVTTFVCVLLYLYTPILTPVLPSNRIDILIFFLCIFISVFVWRNIYIFTVANKKFYKYILLICGQEDILKDLIYHVEHHSRDDAMYGYITEKELGGKKGFLDVKNTNIDEIISKNKIKEIIVSTKGFSEENTELLNQKIVHYFEQGINILSYEDYIERITFCVPEKNLTKYFYRYFNFSENHENRLYLFFMRCLDVLAGIIGLFFMLFFIPIVLLGNLIWSRGSLFYKQERVGAKGKPFWIIKFRSMVTLAEKNGAQWAIKNDARITPFGKFLRKMRIDEIPQFWNILKGEMSMIGPRPERPEFVDELGKQIPLYGIRHVIKPGLTGWAQVMYPYASTIEEQEKKLRYDLYYIKKRSLFLDFKIMIKTIHTVLYFKGQ</sequence>
<evidence type="ECO:0000256" key="6">
    <source>
        <dbReference type="ARBA" id="ARBA00023136"/>
    </source>
</evidence>
<dbReference type="EMBL" id="FQXQ01000002">
    <property type="protein sequence ID" value="SHH59469.1"/>
    <property type="molecule type" value="Genomic_DNA"/>
</dbReference>
<dbReference type="PANTHER" id="PTHR30576:SF0">
    <property type="entry name" value="UNDECAPRENYL-PHOSPHATE N-ACETYLGALACTOSAMINYL 1-PHOSPHATE TRANSFERASE-RELATED"/>
    <property type="match status" value="1"/>
</dbReference>
<dbReference type="Proteomes" id="UP000184109">
    <property type="component" value="Unassembled WGS sequence"/>
</dbReference>
<evidence type="ECO:0000256" key="5">
    <source>
        <dbReference type="ARBA" id="ARBA00022989"/>
    </source>
</evidence>
<proteinExistence type="inferred from homology"/>
<feature type="transmembrane region" description="Helical" evidence="7">
    <location>
        <begin position="111"/>
        <end position="131"/>
    </location>
</feature>
<name>A0A1M5U949_9FLAO</name>
<keyword evidence="4 7" id="KW-0812">Transmembrane</keyword>
<keyword evidence="5 7" id="KW-1133">Transmembrane helix</keyword>
<dbReference type="AlphaFoldDB" id="A0A1M5U949"/>
<comment type="similarity">
    <text evidence="2">Belongs to the bacterial sugar transferase family.</text>
</comment>
<dbReference type="NCBIfam" id="TIGR03025">
    <property type="entry name" value="EPS_sugtrans"/>
    <property type="match status" value="1"/>
</dbReference>
<organism evidence="9 10">
    <name type="scientific">Wenyingzhuangia marina</name>
    <dbReference type="NCBI Taxonomy" id="1195760"/>
    <lineage>
        <taxon>Bacteria</taxon>
        <taxon>Pseudomonadati</taxon>
        <taxon>Bacteroidota</taxon>
        <taxon>Flavobacteriia</taxon>
        <taxon>Flavobacteriales</taxon>
        <taxon>Flavobacteriaceae</taxon>
        <taxon>Wenyingzhuangia</taxon>
    </lineage>
</organism>
<evidence type="ECO:0000313" key="9">
    <source>
        <dbReference type="EMBL" id="SHH59469.1"/>
    </source>
</evidence>
<keyword evidence="10" id="KW-1185">Reference proteome</keyword>
<dbReference type="GO" id="GO:0016020">
    <property type="term" value="C:membrane"/>
    <property type="evidence" value="ECO:0007669"/>
    <property type="project" value="UniProtKB-SubCell"/>
</dbReference>
<dbReference type="InterPro" id="IPR017475">
    <property type="entry name" value="EPS_sugar_tfrase"/>
</dbReference>
<dbReference type="STRING" id="1195760.SAMN05444281_1107"/>
<evidence type="ECO:0000256" key="3">
    <source>
        <dbReference type="ARBA" id="ARBA00022679"/>
    </source>
</evidence>
<accession>A0A1M5U949</accession>
<gene>
    <name evidence="9" type="ORF">SAMN05444281_1107</name>
</gene>
<comment type="subcellular location">
    <subcellularLocation>
        <location evidence="1">Membrane</location>
        <topology evidence="1">Multi-pass membrane protein</topology>
    </subcellularLocation>
</comment>
<evidence type="ECO:0000313" key="10">
    <source>
        <dbReference type="Proteomes" id="UP000184109"/>
    </source>
</evidence>
<reference evidence="10" key="1">
    <citation type="submission" date="2016-11" db="EMBL/GenBank/DDBJ databases">
        <authorList>
            <person name="Varghese N."/>
            <person name="Submissions S."/>
        </authorList>
    </citation>
    <scope>NUCLEOTIDE SEQUENCE [LARGE SCALE GENOMIC DNA]</scope>
    <source>
        <strain evidence="10">DSM 100572</strain>
    </source>
</reference>
<evidence type="ECO:0000256" key="7">
    <source>
        <dbReference type="SAM" id="Phobius"/>
    </source>
</evidence>
<dbReference type="PANTHER" id="PTHR30576">
    <property type="entry name" value="COLANIC BIOSYNTHESIS UDP-GLUCOSE LIPID CARRIER TRANSFERASE"/>
    <property type="match status" value="1"/>
</dbReference>
<keyword evidence="6 7" id="KW-0472">Membrane</keyword>
<feature type="transmembrane region" description="Helical" evidence="7">
    <location>
        <begin position="21"/>
        <end position="40"/>
    </location>
</feature>